<evidence type="ECO:0000256" key="6">
    <source>
        <dbReference type="SAM" id="MobiDB-lite"/>
    </source>
</evidence>
<dbReference type="OrthoDB" id="265955at2759"/>
<feature type="compositionally biased region" description="Low complexity" evidence="6">
    <location>
        <begin position="43"/>
        <end position="54"/>
    </location>
</feature>
<dbReference type="GO" id="GO:0008270">
    <property type="term" value="F:zinc ion binding"/>
    <property type="evidence" value="ECO:0007669"/>
    <property type="project" value="UniProtKB-KW"/>
</dbReference>
<organism evidence="8">
    <name type="scientific">Melanaphis sacchari</name>
    <dbReference type="NCBI Taxonomy" id="742174"/>
    <lineage>
        <taxon>Eukaryota</taxon>
        <taxon>Metazoa</taxon>
        <taxon>Ecdysozoa</taxon>
        <taxon>Arthropoda</taxon>
        <taxon>Hexapoda</taxon>
        <taxon>Insecta</taxon>
        <taxon>Pterygota</taxon>
        <taxon>Neoptera</taxon>
        <taxon>Paraneoptera</taxon>
        <taxon>Hemiptera</taxon>
        <taxon>Sternorrhyncha</taxon>
        <taxon>Aphidomorpha</taxon>
        <taxon>Aphidoidea</taxon>
        <taxon>Aphididae</taxon>
        <taxon>Aphidini</taxon>
        <taxon>Melanaphis</taxon>
    </lineage>
</organism>
<feature type="domain" description="C2HC/C3H-type" evidence="7">
    <location>
        <begin position="207"/>
        <end position="236"/>
    </location>
</feature>
<evidence type="ECO:0000256" key="3">
    <source>
        <dbReference type="ARBA" id="ARBA00022771"/>
    </source>
</evidence>
<gene>
    <name evidence="8" type="primary">ZNF474_1</name>
</gene>
<name>A0A2H8TSJ2_9HEMI</name>
<protein>
    <submittedName>
        <fullName evidence="8">Zinc finger protein 474</fullName>
    </submittedName>
</protein>
<evidence type="ECO:0000256" key="1">
    <source>
        <dbReference type="ARBA" id="ARBA00022723"/>
    </source>
</evidence>
<dbReference type="EMBL" id="GFXV01004757">
    <property type="protein sequence ID" value="MBW16562.1"/>
    <property type="molecule type" value="Transcribed_RNA"/>
</dbReference>
<dbReference type="InterPro" id="IPR049899">
    <property type="entry name" value="Znf_C2HC_C3H"/>
</dbReference>
<dbReference type="InterPro" id="IPR026319">
    <property type="entry name" value="ZC2HC1A/B-like"/>
</dbReference>
<dbReference type="PROSITE" id="PS52027">
    <property type="entry name" value="ZF_C2HC_C3H"/>
    <property type="match status" value="4"/>
</dbReference>
<keyword evidence="3 5" id="KW-0863">Zinc-finger</keyword>
<accession>A0A2H8TSJ2</accession>
<dbReference type="Pfam" id="PF13913">
    <property type="entry name" value="zf-C2HC_2"/>
    <property type="match status" value="4"/>
</dbReference>
<evidence type="ECO:0000256" key="4">
    <source>
        <dbReference type="ARBA" id="ARBA00022833"/>
    </source>
</evidence>
<dbReference type="AlphaFoldDB" id="A0A2H8TSJ2"/>
<feature type="region of interest" description="Disordered" evidence="6">
    <location>
        <begin position="162"/>
        <end position="186"/>
    </location>
</feature>
<feature type="domain" description="C2HC/C3H-type" evidence="7">
    <location>
        <begin position="274"/>
        <end position="303"/>
    </location>
</feature>
<keyword evidence="1" id="KW-0479">Metal-binding</keyword>
<evidence type="ECO:0000256" key="2">
    <source>
        <dbReference type="ARBA" id="ARBA00022737"/>
    </source>
</evidence>
<keyword evidence="4" id="KW-0862">Zinc</keyword>
<sequence>MNSSMDTTATTTSTTATTLKSKRFPTMFKKIMLSRLKTISKDATSAVKSSVQKKTSTKKKSKTAMPAEQEVVGMSRRPDTATLGKPLFDKQQAENGAEVRPSTTKRPVCKQFNSRTYRVKTKDRKSVLSLPEVSKQTSKNRKSHLPIKVKPIAPTPPIRQRIQKLPPSNNQENVKENINSNKKEEKPEEYIPEKWVPTAIGSARKKRLVMCYLCGKEFGTASLPFHEPQCLKKWTQENSRLPEHLQRTMPKKPENQTISVDDWNQLAWEATQSNLVPCDFCQRKFLPNRLEAHARVCIESKKKTVPVPKLPVKAAVIMDRPKKKPAPCYVCGRLFGTASIGIHEPQCLIKWTRENDSLAPHLRRPVPTKPEVIIDEVTGKVDQQATREEHWKSYLSQLVPCDRCKRTFDPDRLEVHQRSCKGVTNK</sequence>
<feature type="domain" description="C2HC/C3H-type" evidence="7">
    <location>
        <begin position="397"/>
        <end position="426"/>
    </location>
</feature>
<feature type="domain" description="C2HC/C3H-type" evidence="7">
    <location>
        <begin position="324"/>
        <end position="353"/>
    </location>
</feature>
<evidence type="ECO:0000313" key="8">
    <source>
        <dbReference type="EMBL" id="MBW16562.1"/>
    </source>
</evidence>
<dbReference type="Gene3D" id="3.30.160.60">
    <property type="entry name" value="Classic Zinc Finger"/>
    <property type="match status" value="4"/>
</dbReference>
<keyword evidence="2" id="KW-0677">Repeat</keyword>
<feature type="region of interest" description="Disordered" evidence="6">
    <location>
        <begin position="42"/>
        <end position="80"/>
    </location>
</feature>
<dbReference type="PANTHER" id="PTHR13555:SF68">
    <property type="entry name" value="ZINC FINGER PROTEIN 474"/>
    <property type="match status" value="1"/>
</dbReference>
<dbReference type="PANTHER" id="PTHR13555">
    <property type="entry name" value="C2H2 ZINC FINGER CGI-62-RELATED"/>
    <property type="match status" value="1"/>
</dbReference>
<reference evidence="8" key="1">
    <citation type="submission" date="2017-10" db="EMBL/GenBank/DDBJ databases">
        <title>Transcriptome Assembly of Sugarcane Aphid Adults.</title>
        <authorList>
            <person name="Scully E.D."/>
            <person name="Palmer N.A."/>
            <person name="Geib S.M."/>
            <person name="Sarath G."/>
            <person name="Sattler S.E."/>
        </authorList>
    </citation>
    <scope>NUCLEOTIDE SEQUENCE</scope>
    <source>
        <tissue evidence="8">Whole body</tissue>
    </source>
</reference>
<evidence type="ECO:0000259" key="7">
    <source>
        <dbReference type="PROSITE" id="PS52027"/>
    </source>
</evidence>
<evidence type="ECO:0000256" key="5">
    <source>
        <dbReference type="PROSITE-ProRule" id="PRU01371"/>
    </source>
</evidence>
<proteinExistence type="predicted"/>